<gene>
    <name evidence="6" type="ORF">AFUS01_LOCUS33922</name>
</gene>
<evidence type="ECO:0000313" key="6">
    <source>
        <dbReference type="EMBL" id="CAG7823721.1"/>
    </source>
</evidence>
<dbReference type="SMART" id="SM01340">
    <property type="entry name" value="DNA_mis_repair"/>
    <property type="match status" value="1"/>
</dbReference>
<evidence type="ECO:0000259" key="5">
    <source>
        <dbReference type="SMART" id="SM01340"/>
    </source>
</evidence>
<protein>
    <submittedName>
        <fullName evidence="6">Uncharacterized protein</fullName>
    </submittedName>
</protein>
<feature type="compositionally biased region" description="Basic and acidic residues" evidence="3">
    <location>
        <begin position="11"/>
        <end position="21"/>
    </location>
</feature>
<dbReference type="GO" id="GO:0016887">
    <property type="term" value="F:ATP hydrolysis activity"/>
    <property type="evidence" value="ECO:0007669"/>
    <property type="project" value="InterPro"/>
</dbReference>
<evidence type="ECO:0000256" key="2">
    <source>
        <dbReference type="ARBA" id="ARBA00022763"/>
    </source>
</evidence>
<dbReference type="InterPro" id="IPR013507">
    <property type="entry name" value="DNA_mismatch_S5_2-like"/>
</dbReference>
<comment type="caution">
    <text evidence="6">The sequence shown here is derived from an EMBL/GenBank/DDBJ whole genome shotgun (WGS) entry which is preliminary data.</text>
</comment>
<dbReference type="FunFam" id="3.30.565.10:FF:000014">
    <property type="entry name" value="Mismatch repair endonuclease pms1, putative"/>
    <property type="match status" value="1"/>
</dbReference>
<accession>A0A8J2PQI1</accession>
<dbReference type="CDD" id="cd16926">
    <property type="entry name" value="HATPase_MutL-MLH-PMS-like"/>
    <property type="match status" value="1"/>
</dbReference>
<keyword evidence="7" id="KW-1185">Reference proteome</keyword>
<dbReference type="GO" id="GO:0032389">
    <property type="term" value="C:MutLalpha complex"/>
    <property type="evidence" value="ECO:0007669"/>
    <property type="project" value="TreeGrafter"/>
</dbReference>
<dbReference type="PANTHER" id="PTHR10073:SF52">
    <property type="entry name" value="MISMATCH REPAIR ENDONUCLEASE PMS2"/>
    <property type="match status" value="1"/>
</dbReference>
<dbReference type="GO" id="GO:0006298">
    <property type="term" value="P:mismatch repair"/>
    <property type="evidence" value="ECO:0007669"/>
    <property type="project" value="InterPro"/>
</dbReference>
<feature type="compositionally biased region" description="Acidic residues" evidence="3">
    <location>
        <begin position="1"/>
        <end position="10"/>
    </location>
</feature>
<organism evidence="6 7">
    <name type="scientific">Allacma fusca</name>
    <dbReference type="NCBI Taxonomy" id="39272"/>
    <lineage>
        <taxon>Eukaryota</taxon>
        <taxon>Metazoa</taxon>
        <taxon>Ecdysozoa</taxon>
        <taxon>Arthropoda</taxon>
        <taxon>Hexapoda</taxon>
        <taxon>Collembola</taxon>
        <taxon>Symphypleona</taxon>
        <taxon>Sminthuridae</taxon>
        <taxon>Allacma</taxon>
    </lineage>
</organism>
<dbReference type="SMART" id="SM00853">
    <property type="entry name" value="MutL_C"/>
    <property type="match status" value="1"/>
</dbReference>
<keyword evidence="2" id="KW-0227">DNA damage</keyword>
<dbReference type="NCBIfam" id="TIGR00585">
    <property type="entry name" value="mutl"/>
    <property type="match status" value="1"/>
</dbReference>
<dbReference type="PROSITE" id="PS00058">
    <property type="entry name" value="DNA_MISMATCH_REPAIR_1"/>
    <property type="match status" value="1"/>
</dbReference>
<dbReference type="FunFam" id="3.30.1370.100:FF:000001">
    <property type="entry name" value="Mismatch repair endonuclease pms1, putative"/>
    <property type="match status" value="1"/>
</dbReference>
<evidence type="ECO:0000313" key="7">
    <source>
        <dbReference type="Proteomes" id="UP000708208"/>
    </source>
</evidence>
<dbReference type="InterPro" id="IPR014762">
    <property type="entry name" value="DNA_mismatch_repair_CS"/>
</dbReference>
<proteinExistence type="inferred from homology"/>
<sequence length="876" mass="99148">MDTDTTECENEEKSHSDKMEEATTIEDEVDGTVNKNKISHEWNENVNVHNELEADLTGRVDTLESREQKSSSIKPIDKNVVHRICSGQVVVTLATAVKELLENSIDAGAISVDIRLVEYGSKSIEVVDNGCGVEEVNFEGLALKHHTSKIQDFADITSIQTFGFRGEALSSLCALSDVIIVTKYGPTESKSSSAQGNSSSVHGFRIEYDSKGKIKKKSPCARAVGTTVIVKNLFFTLPVRHAEFIKNLKREFHRMVNVLNGYCLITSGVRIACTNQLQNGTVTNVINIPASSSTKEKISLMFGSKQVESLVEITECYACTDEDILSQYGLKEVTENPFKLTGFISIPYKGRSSNDRQFVYINSRPCDSTKIIRIVNDVYHNYSKNQSPFLFLDIRTQTMEVDVNVTPDKRMIYLRNEKILLATIQSTLSKVLQTVTCTYNREKQQLPMFSNSFINSPSAIVSKEAEARESVLFDSQYSTRKTTRESSSPKLSFGTKINKSDISRIPGKVLTTTSSCNSEMKEKKWKRIKLNSDGENEPSLPCDEIMQTSVHFNDSTHLSSDYLQIPTITTDEMDLEERESNQDVIVLYDDEFAIQGGVRTVELPVLNETDKPCKFDLYGATKMTSISLNLANLKDRMKKNVTCSTETSFEKSGRKFRARIAHEDNEAAEEELKRQLNKEMFQEMRVIGQFNLGFIITKHGSDIFIVDQHATDEKFNFEDLEKNLVLQSHRLICPVDLQLPAVSESVLTDNLPVFRKNGFDFNINVEASSRIQMTKIPFSKSVLFGKEDVEELIFLLEDAPERAFYRPSRIRDMLASRACRKSVMIGDHLSPKEMKRLVYHMSHMDQPWNCPHGRPTIRHLLNLNMIPTDYFDTFNH</sequence>
<dbReference type="Pfam" id="PF08676">
    <property type="entry name" value="MutL_C"/>
    <property type="match status" value="1"/>
</dbReference>
<evidence type="ECO:0000256" key="1">
    <source>
        <dbReference type="ARBA" id="ARBA00006082"/>
    </source>
</evidence>
<dbReference type="GO" id="GO:0030983">
    <property type="term" value="F:mismatched DNA binding"/>
    <property type="evidence" value="ECO:0007669"/>
    <property type="project" value="InterPro"/>
</dbReference>
<feature type="region of interest" description="Disordered" evidence="3">
    <location>
        <begin position="1"/>
        <end position="32"/>
    </location>
</feature>
<feature type="domain" description="MutL C-terminal dimerisation" evidence="4">
    <location>
        <begin position="686"/>
        <end position="829"/>
    </location>
</feature>
<dbReference type="InterPro" id="IPR038973">
    <property type="entry name" value="MutL/Mlh/Pms-like"/>
</dbReference>
<dbReference type="OrthoDB" id="10254304at2759"/>
<evidence type="ECO:0000259" key="4">
    <source>
        <dbReference type="SMART" id="SM00853"/>
    </source>
</evidence>
<comment type="similarity">
    <text evidence="1">Belongs to the DNA mismatch repair MutL/HexB family.</text>
</comment>
<dbReference type="InterPro" id="IPR014790">
    <property type="entry name" value="MutL_C"/>
</dbReference>
<dbReference type="Proteomes" id="UP000708208">
    <property type="component" value="Unassembled WGS sequence"/>
</dbReference>
<reference evidence="6" key="1">
    <citation type="submission" date="2021-06" db="EMBL/GenBank/DDBJ databases">
        <authorList>
            <person name="Hodson N. C."/>
            <person name="Mongue J. A."/>
            <person name="Jaron S. K."/>
        </authorList>
    </citation>
    <scope>NUCLEOTIDE SEQUENCE</scope>
</reference>
<dbReference type="AlphaFoldDB" id="A0A8J2PQI1"/>
<dbReference type="Pfam" id="PF01119">
    <property type="entry name" value="DNA_mis_repair"/>
    <property type="match status" value="1"/>
</dbReference>
<dbReference type="CDD" id="cd03484">
    <property type="entry name" value="MutL_Trans_hPMS_2_like"/>
    <property type="match status" value="1"/>
</dbReference>
<name>A0A8J2PQI1_9HEXA</name>
<dbReference type="InterPro" id="IPR002099">
    <property type="entry name" value="MutL/Mlh/PMS"/>
</dbReference>
<dbReference type="EMBL" id="CAJVCH010530377">
    <property type="protein sequence ID" value="CAG7823721.1"/>
    <property type="molecule type" value="Genomic_DNA"/>
</dbReference>
<dbReference type="GO" id="GO:0005524">
    <property type="term" value="F:ATP binding"/>
    <property type="evidence" value="ECO:0007669"/>
    <property type="project" value="InterPro"/>
</dbReference>
<evidence type="ECO:0000256" key="3">
    <source>
        <dbReference type="SAM" id="MobiDB-lite"/>
    </source>
</evidence>
<dbReference type="Pfam" id="PF13589">
    <property type="entry name" value="HATPase_c_3"/>
    <property type="match status" value="1"/>
</dbReference>
<feature type="domain" description="DNA mismatch repair protein S5" evidence="5">
    <location>
        <begin position="298"/>
        <end position="433"/>
    </location>
</feature>
<dbReference type="GO" id="GO:0140664">
    <property type="term" value="F:ATP-dependent DNA damage sensor activity"/>
    <property type="evidence" value="ECO:0007669"/>
    <property type="project" value="InterPro"/>
</dbReference>
<dbReference type="PANTHER" id="PTHR10073">
    <property type="entry name" value="DNA MISMATCH REPAIR PROTEIN MLH, PMS, MUTL"/>
    <property type="match status" value="1"/>
</dbReference>